<dbReference type="SUPFAM" id="SSF55486">
    <property type="entry name" value="Metalloproteases ('zincins'), catalytic domain"/>
    <property type="match status" value="1"/>
</dbReference>
<dbReference type="Proteomes" id="UP000813463">
    <property type="component" value="Chromosome 1"/>
</dbReference>
<dbReference type="InterPro" id="IPR045357">
    <property type="entry name" value="Aminopeptidase_N-like_N"/>
</dbReference>
<evidence type="ECO:0000256" key="8">
    <source>
        <dbReference type="ARBA" id="ARBA00022833"/>
    </source>
</evidence>
<dbReference type="PANTHER" id="PTHR11533:SF174">
    <property type="entry name" value="PUROMYCIN-SENSITIVE AMINOPEPTIDASE-RELATED"/>
    <property type="match status" value="1"/>
</dbReference>
<evidence type="ECO:0000256" key="5">
    <source>
        <dbReference type="ARBA" id="ARBA00022670"/>
    </source>
</evidence>
<accession>A0ABM3RRL9</accession>
<dbReference type="InterPro" id="IPR001930">
    <property type="entry name" value="Peptidase_M1"/>
</dbReference>
<feature type="domain" description="Aminopeptidase N-like N-terminal" evidence="14">
    <location>
        <begin position="20"/>
        <end position="204"/>
    </location>
</feature>
<evidence type="ECO:0000313" key="15">
    <source>
        <dbReference type="Proteomes" id="UP000813463"/>
    </source>
</evidence>
<keyword evidence="15" id="KW-1185">Reference proteome</keyword>
<evidence type="ECO:0000256" key="11">
    <source>
        <dbReference type="ARBA" id="ARBA00029840"/>
    </source>
</evidence>
<evidence type="ECO:0000256" key="7">
    <source>
        <dbReference type="ARBA" id="ARBA00022801"/>
    </source>
</evidence>
<dbReference type="Pfam" id="PF11838">
    <property type="entry name" value="ERAP1_C"/>
    <property type="match status" value="1"/>
</dbReference>
<dbReference type="PANTHER" id="PTHR11533">
    <property type="entry name" value="PROTEASE M1 ZINC METALLOPROTEASE"/>
    <property type="match status" value="1"/>
</dbReference>
<feature type="domain" description="Peptidase M1 membrane alanine aminopeptidase" evidence="12">
    <location>
        <begin position="239"/>
        <end position="455"/>
    </location>
</feature>
<evidence type="ECO:0000256" key="1">
    <source>
        <dbReference type="ARBA" id="ARBA00001947"/>
    </source>
</evidence>
<evidence type="ECO:0000256" key="3">
    <source>
        <dbReference type="ARBA" id="ARBA00010136"/>
    </source>
</evidence>
<evidence type="ECO:0000256" key="2">
    <source>
        <dbReference type="ARBA" id="ARBA00004174"/>
    </source>
</evidence>
<keyword evidence="7" id="KW-0378">Hydrolase</keyword>
<sequence length="716" mass="80688">MASPYSDFKGKPRLPKFATPKRYDIRLKPDLDSCIFNGIVSIDVDVVSSTKYLVLNVADLNVDSSSVSFKPKSSSQELRASGVGLIEEDELLIVEFAEELSLGIGVLNISFQGTLNDQMKGFYRSVYEINGEKKNMAVTQFEPADARRCFPCWDEPAAKATFKITLDVPSNLIALSNMPVIEEKKEGDLKTVYFEESPIMSTYLVAVVVGLFDFVESSTSDGIKVRCYCQVGKSDQGKFALEVAVKTLELYKKYFDVPYALPKLDMIAIPDFAAGAMENYGLVTYRENALLYDEKHSAAANKQRVAIVVAHELAHQWFGNLVTMEWWTHLWLNEGFATWVSYLAADAIFPEWNIWTQFLDQTTDGLRLDGLSESHAIEVEINHASEIDEIFDAISYRKGASVIRMLQSYIGADTFQRALARYIKKYACSNAKTEDLWAVLEEVSGEPVKELMNSWTQQKGYPVVSVRVKDEKLDLEQSHFLLSGSPSDSQWIVPITLCCGSYDNRYSYLLKEKSGSLGIKDAAYVKLNVDQTGFYRVKYDEELGAKLRHAIESGQLSATDRFGVLDDLFALCTSGQQSLINLLTLIASFSEETEYTVLSNLINISYKVMRIVADATPELVDNLRKFFINLFEYPALKLGWDSKSGESHLDAMLRGELLTVLAELGDENTLNEAIRRFDAFCADRDSPLLPPDTRKMKCSMMPRRIFRMKRLLAFLM</sequence>
<dbReference type="InterPro" id="IPR042097">
    <property type="entry name" value="Aminopeptidase_N-like_N_sf"/>
</dbReference>
<proteinExistence type="inferred from homology"/>
<organism evidence="15 16">
    <name type="scientific">Spinacia oleracea</name>
    <name type="common">Spinach</name>
    <dbReference type="NCBI Taxonomy" id="3562"/>
    <lineage>
        <taxon>Eukaryota</taxon>
        <taxon>Viridiplantae</taxon>
        <taxon>Streptophyta</taxon>
        <taxon>Embryophyta</taxon>
        <taxon>Tracheophyta</taxon>
        <taxon>Spermatophyta</taxon>
        <taxon>Magnoliopsida</taxon>
        <taxon>eudicotyledons</taxon>
        <taxon>Gunneridae</taxon>
        <taxon>Pentapetalae</taxon>
        <taxon>Caryophyllales</taxon>
        <taxon>Chenopodiaceae</taxon>
        <taxon>Chenopodioideae</taxon>
        <taxon>Anserineae</taxon>
        <taxon>Spinacia</taxon>
    </lineage>
</organism>
<evidence type="ECO:0000259" key="14">
    <source>
        <dbReference type="Pfam" id="PF17900"/>
    </source>
</evidence>
<keyword evidence="9" id="KW-0256">Endoplasmic reticulum</keyword>
<dbReference type="InterPro" id="IPR014782">
    <property type="entry name" value="Peptidase_M1_dom"/>
</dbReference>
<evidence type="ECO:0000256" key="6">
    <source>
        <dbReference type="ARBA" id="ARBA00022723"/>
    </source>
</evidence>
<keyword evidence="10" id="KW-0482">Metalloprotease</keyword>
<keyword evidence="8" id="KW-0862">Zinc</keyword>
<evidence type="ECO:0000256" key="4">
    <source>
        <dbReference type="ARBA" id="ARBA00022438"/>
    </source>
</evidence>
<comment type="cofactor">
    <cofactor evidence="1">
        <name>Zn(2+)</name>
        <dbReference type="ChEBI" id="CHEBI:29105"/>
    </cofactor>
</comment>
<evidence type="ECO:0000256" key="9">
    <source>
        <dbReference type="ARBA" id="ARBA00022848"/>
    </source>
</evidence>
<name>A0ABM3RRL9_SPIOL</name>
<gene>
    <name evidence="16" type="primary">LOC130471935</name>
</gene>
<dbReference type="InterPro" id="IPR050344">
    <property type="entry name" value="Peptidase_M1_aminopeptidases"/>
</dbReference>
<comment type="subcellular location">
    <subcellularLocation>
        <location evidence="2">Microsome membrane</location>
        <topology evidence="2">Peripheral membrane protein</topology>
    </subcellularLocation>
</comment>
<dbReference type="InterPro" id="IPR027268">
    <property type="entry name" value="Peptidase_M4/M1_CTD_sf"/>
</dbReference>
<dbReference type="GeneID" id="130471935"/>
<dbReference type="Gene3D" id="1.25.50.20">
    <property type="match status" value="1"/>
</dbReference>
<dbReference type="SUPFAM" id="SSF63737">
    <property type="entry name" value="Leukotriene A4 hydrolase N-terminal domain"/>
    <property type="match status" value="1"/>
</dbReference>
<dbReference type="InterPro" id="IPR034016">
    <property type="entry name" value="M1_APN-typ"/>
</dbReference>
<dbReference type="Gene3D" id="1.10.390.10">
    <property type="entry name" value="Neutral Protease Domain 2"/>
    <property type="match status" value="1"/>
</dbReference>
<keyword evidence="9" id="KW-0492">Microsome</keyword>
<feature type="domain" description="ERAP1-like C-terminal" evidence="13">
    <location>
        <begin position="524"/>
        <end position="695"/>
    </location>
</feature>
<evidence type="ECO:0000256" key="10">
    <source>
        <dbReference type="ARBA" id="ARBA00023049"/>
    </source>
</evidence>
<keyword evidence="4" id="KW-0031">Aminopeptidase</keyword>
<keyword evidence="6" id="KW-0479">Metal-binding</keyword>
<protein>
    <recommendedName>
        <fullName evidence="11">Alpha-aminoacylpeptide hydrolase</fullName>
    </recommendedName>
</protein>
<dbReference type="Gene3D" id="2.60.40.1910">
    <property type="match status" value="1"/>
</dbReference>
<dbReference type="RefSeq" id="XP_056698271.1">
    <property type="nucleotide sequence ID" value="XM_056842293.1"/>
</dbReference>
<comment type="similarity">
    <text evidence="3">Belongs to the peptidase M1 family.</text>
</comment>
<dbReference type="Gene3D" id="2.60.40.1730">
    <property type="entry name" value="tricorn interacting facor f3 domain"/>
    <property type="match status" value="1"/>
</dbReference>
<dbReference type="CDD" id="cd09601">
    <property type="entry name" value="M1_APN-Q_like"/>
    <property type="match status" value="1"/>
</dbReference>
<keyword evidence="5" id="KW-0645">Protease</keyword>
<evidence type="ECO:0000259" key="12">
    <source>
        <dbReference type="Pfam" id="PF01433"/>
    </source>
</evidence>
<evidence type="ECO:0000313" key="16">
    <source>
        <dbReference type="RefSeq" id="XP_056698271.1"/>
    </source>
</evidence>
<reference evidence="16" key="2">
    <citation type="submission" date="2025-08" db="UniProtKB">
        <authorList>
            <consortium name="RefSeq"/>
        </authorList>
    </citation>
    <scope>IDENTIFICATION</scope>
    <source>
        <tissue evidence="16">Leaf</tissue>
    </source>
</reference>
<dbReference type="Pfam" id="PF01433">
    <property type="entry name" value="Peptidase_M1"/>
    <property type="match status" value="1"/>
</dbReference>
<dbReference type="InterPro" id="IPR024571">
    <property type="entry name" value="ERAP1-like_C_dom"/>
</dbReference>
<dbReference type="PRINTS" id="PR00756">
    <property type="entry name" value="ALADIPTASE"/>
</dbReference>
<reference evidence="15" key="1">
    <citation type="journal article" date="2021" name="Nat. Commun.">
        <title>Genomic analyses provide insights into spinach domestication and the genetic basis of agronomic traits.</title>
        <authorList>
            <person name="Cai X."/>
            <person name="Sun X."/>
            <person name="Xu C."/>
            <person name="Sun H."/>
            <person name="Wang X."/>
            <person name="Ge C."/>
            <person name="Zhang Z."/>
            <person name="Wang Q."/>
            <person name="Fei Z."/>
            <person name="Jiao C."/>
            <person name="Wang Q."/>
        </authorList>
    </citation>
    <scope>NUCLEOTIDE SEQUENCE [LARGE SCALE GENOMIC DNA]</scope>
    <source>
        <strain evidence="15">cv. Varoflay</strain>
    </source>
</reference>
<evidence type="ECO:0000259" key="13">
    <source>
        <dbReference type="Pfam" id="PF11838"/>
    </source>
</evidence>
<dbReference type="Pfam" id="PF17900">
    <property type="entry name" value="Peptidase_M1_N"/>
    <property type="match status" value="1"/>
</dbReference>